<dbReference type="Proteomes" id="UP000231586">
    <property type="component" value="Unassembled WGS sequence"/>
</dbReference>
<accession>A0A2M8W474</accession>
<feature type="domain" description="N-acetyltransferase" evidence="3">
    <location>
        <begin position="185"/>
        <end position="356"/>
    </location>
</feature>
<dbReference type="PANTHER" id="PTHR43420">
    <property type="entry name" value="ACETYLTRANSFERASE"/>
    <property type="match status" value="1"/>
</dbReference>
<dbReference type="CDD" id="cd04301">
    <property type="entry name" value="NAT_SF"/>
    <property type="match status" value="2"/>
</dbReference>
<evidence type="ECO:0000256" key="1">
    <source>
        <dbReference type="ARBA" id="ARBA00022679"/>
    </source>
</evidence>
<dbReference type="InterPro" id="IPR000182">
    <property type="entry name" value="GNAT_dom"/>
</dbReference>
<reference evidence="4 5" key="1">
    <citation type="submission" date="2017-11" db="EMBL/GenBank/DDBJ databases">
        <title>Genomic Encyclopedia of Archaeal and Bacterial Type Strains, Phase II (KMG-II): From Individual Species to Whole Genera.</title>
        <authorList>
            <person name="Goeker M."/>
        </authorList>
    </citation>
    <scope>NUCLEOTIDE SEQUENCE [LARGE SCALE GENOMIC DNA]</scope>
    <source>
        <strain evidence="4 5">DSM 22413</strain>
    </source>
</reference>
<gene>
    <name evidence="4" type="ORF">CLV34_2917</name>
</gene>
<dbReference type="Pfam" id="PF00583">
    <property type="entry name" value="Acetyltransf_1"/>
    <property type="match status" value="1"/>
</dbReference>
<dbReference type="Pfam" id="PF13508">
    <property type="entry name" value="Acetyltransf_7"/>
    <property type="match status" value="1"/>
</dbReference>
<dbReference type="GO" id="GO:0016747">
    <property type="term" value="F:acyltransferase activity, transferring groups other than amino-acyl groups"/>
    <property type="evidence" value="ECO:0007669"/>
    <property type="project" value="InterPro"/>
</dbReference>
<dbReference type="RefSeq" id="WP_100350998.1">
    <property type="nucleotide sequence ID" value="NZ_PGTZ01000011.1"/>
</dbReference>
<sequence>MDDTAADDLQTALTATGLRWRPLTPDDAPAVHALVAIIEGADRSPGRSSLVEVREWLATPAPALADGSLLGLDVDGDPVAYAVVSTRPGDTGVQRAFLHVGVRPDHRGRGVGRALVAWAADAARIAAGDVGEGAPAQAVLDVDDSAPESTHRLLRDAGFTVRRKYAYLRRDLGTPPPEPRLRPGLRVVPWSEDLEEPIRLAHNDAFRDHPGSEPQDDSTWRWYGRSTFEPGWSFAVVTEPDSATHAAALAAGGDDTLDDETRGAVDGGAPLVAGYHIGQRHGGDAAYTMRLGVRRAFRGHGVAVALLDAAMRAYLADGVRWAELDVDTENPSGADGLYAHLGYRPQREIWTYVRDL</sequence>
<keyword evidence="1 4" id="KW-0808">Transferase</keyword>
<dbReference type="PROSITE" id="PS51186">
    <property type="entry name" value="GNAT"/>
    <property type="match status" value="2"/>
</dbReference>
<organism evidence="4 5">
    <name type="scientific">Luteimicrobium subarcticum</name>
    <dbReference type="NCBI Taxonomy" id="620910"/>
    <lineage>
        <taxon>Bacteria</taxon>
        <taxon>Bacillati</taxon>
        <taxon>Actinomycetota</taxon>
        <taxon>Actinomycetes</taxon>
        <taxon>Micrococcales</taxon>
        <taxon>Luteimicrobium</taxon>
    </lineage>
</organism>
<dbReference type="OrthoDB" id="9799092at2"/>
<feature type="domain" description="N-acetyltransferase" evidence="3">
    <location>
        <begin position="18"/>
        <end position="173"/>
    </location>
</feature>
<evidence type="ECO:0000313" key="5">
    <source>
        <dbReference type="Proteomes" id="UP000231586"/>
    </source>
</evidence>
<evidence type="ECO:0000259" key="3">
    <source>
        <dbReference type="PROSITE" id="PS51186"/>
    </source>
</evidence>
<dbReference type="AlphaFoldDB" id="A0A2M8W474"/>
<keyword evidence="5" id="KW-1185">Reference proteome</keyword>
<proteinExistence type="predicted"/>
<evidence type="ECO:0000256" key="2">
    <source>
        <dbReference type="ARBA" id="ARBA00023315"/>
    </source>
</evidence>
<dbReference type="InterPro" id="IPR050680">
    <property type="entry name" value="YpeA/RimI_acetyltransf"/>
</dbReference>
<comment type="caution">
    <text evidence="4">The sequence shown here is derived from an EMBL/GenBank/DDBJ whole genome shotgun (WGS) entry which is preliminary data.</text>
</comment>
<keyword evidence="2" id="KW-0012">Acyltransferase</keyword>
<name>A0A2M8W474_9MICO</name>
<protein>
    <submittedName>
        <fullName evidence="4">Acetyltransferase (GNAT) family protein</fullName>
    </submittedName>
</protein>
<dbReference type="InterPro" id="IPR016181">
    <property type="entry name" value="Acyl_CoA_acyltransferase"/>
</dbReference>
<dbReference type="Gene3D" id="3.40.630.30">
    <property type="match status" value="1"/>
</dbReference>
<dbReference type="EMBL" id="PGTZ01000011">
    <property type="protein sequence ID" value="PJI85726.1"/>
    <property type="molecule type" value="Genomic_DNA"/>
</dbReference>
<evidence type="ECO:0000313" key="4">
    <source>
        <dbReference type="EMBL" id="PJI85726.1"/>
    </source>
</evidence>
<dbReference type="SUPFAM" id="SSF55729">
    <property type="entry name" value="Acyl-CoA N-acyltransferases (Nat)"/>
    <property type="match status" value="2"/>
</dbReference>